<reference evidence="2" key="1">
    <citation type="journal article" date="2019" name="Int. J. Syst. Evol. Microbiol.">
        <title>The Global Catalogue of Microorganisms (GCM) 10K type strain sequencing project: providing services to taxonomists for standard genome sequencing and annotation.</title>
        <authorList>
            <consortium name="The Broad Institute Genomics Platform"/>
            <consortium name="The Broad Institute Genome Sequencing Center for Infectious Disease"/>
            <person name="Wu L."/>
            <person name="Ma J."/>
        </authorList>
    </citation>
    <scope>NUCLEOTIDE SEQUENCE [LARGE SCALE GENOMIC DNA]</scope>
    <source>
        <strain evidence="2">NCAIM B.01391</strain>
    </source>
</reference>
<dbReference type="EMBL" id="JBHSLW010000067">
    <property type="protein sequence ID" value="MFC5423217.1"/>
    <property type="molecule type" value="Genomic_DNA"/>
</dbReference>
<keyword evidence="2" id="KW-1185">Reference proteome</keyword>
<organism evidence="1 2">
    <name type="scientific">Bosea eneae</name>
    <dbReference type="NCBI Taxonomy" id="151454"/>
    <lineage>
        <taxon>Bacteria</taxon>
        <taxon>Pseudomonadati</taxon>
        <taxon>Pseudomonadota</taxon>
        <taxon>Alphaproteobacteria</taxon>
        <taxon>Hyphomicrobiales</taxon>
        <taxon>Boseaceae</taxon>
        <taxon>Bosea</taxon>
    </lineage>
</organism>
<sequence>MPEFPYIFRWNRCGRKGQRCRVFARSRRWPNGKSMNSVGLEFEDGFTMVSSGNALRRA</sequence>
<accession>A0ABW0IZY1</accession>
<dbReference type="Proteomes" id="UP001596053">
    <property type="component" value="Unassembled WGS sequence"/>
</dbReference>
<gene>
    <name evidence="1" type="ORF">ACFPOB_27100</name>
</gene>
<comment type="caution">
    <text evidence="1">The sequence shown here is derived from an EMBL/GenBank/DDBJ whole genome shotgun (WGS) entry which is preliminary data.</text>
</comment>
<name>A0ABW0IZY1_9HYPH</name>
<protein>
    <submittedName>
        <fullName evidence="1">Uncharacterized protein</fullName>
    </submittedName>
</protein>
<evidence type="ECO:0000313" key="1">
    <source>
        <dbReference type="EMBL" id="MFC5423217.1"/>
    </source>
</evidence>
<dbReference type="RefSeq" id="WP_377801381.1">
    <property type="nucleotide sequence ID" value="NZ_JBHSLW010000067.1"/>
</dbReference>
<proteinExistence type="predicted"/>
<evidence type="ECO:0000313" key="2">
    <source>
        <dbReference type="Proteomes" id="UP001596053"/>
    </source>
</evidence>